<gene>
    <name evidence="1" type="ORF">TWF679_005098</name>
</gene>
<dbReference type="EMBL" id="WIWT01000239">
    <property type="protein sequence ID" value="KAF3196444.1"/>
    <property type="molecule type" value="Genomic_DNA"/>
</dbReference>
<proteinExistence type="predicted"/>
<comment type="caution">
    <text evidence="1">The sequence shown here is derived from an EMBL/GenBank/DDBJ whole genome shotgun (WGS) entry which is preliminary data.</text>
</comment>
<protein>
    <submittedName>
        <fullName evidence="1">Uncharacterized protein</fullName>
    </submittedName>
</protein>
<evidence type="ECO:0000313" key="2">
    <source>
        <dbReference type="Proteomes" id="UP000614610"/>
    </source>
</evidence>
<sequence>MPTSSTISLVSGRIVSSAVFVVARARASIVICGFTRPPASWLLVLLVGELPSTDLTSKVRIGNWFMFFKGRGSSESPNFMLRLCRKGSVSSQFSSVIAISALAVNTSSTNGREGVAIPNARLCLFLGEGERLLGGRHLTRGQNSQCKSVAVLRELANPGKNDGNDGSIHAIDLKRICLPTLSYYKP</sequence>
<dbReference type="Proteomes" id="UP000614610">
    <property type="component" value="Unassembled WGS sequence"/>
</dbReference>
<accession>A0A6G1LXE4</accession>
<organism evidence="1 2">
    <name type="scientific">Orbilia oligospora</name>
    <name type="common">Nematode-trapping fungus</name>
    <name type="synonym">Arthrobotrys oligospora</name>
    <dbReference type="NCBI Taxonomy" id="2813651"/>
    <lineage>
        <taxon>Eukaryota</taxon>
        <taxon>Fungi</taxon>
        <taxon>Dikarya</taxon>
        <taxon>Ascomycota</taxon>
        <taxon>Pezizomycotina</taxon>
        <taxon>Orbiliomycetes</taxon>
        <taxon>Orbiliales</taxon>
        <taxon>Orbiliaceae</taxon>
        <taxon>Orbilia</taxon>
    </lineage>
</organism>
<reference evidence="1" key="1">
    <citation type="submission" date="2019-06" db="EMBL/GenBank/DDBJ databases">
        <authorList>
            <person name="Palmer J.M."/>
        </authorList>
    </citation>
    <scope>NUCLEOTIDE SEQUENCE</scope>
    <source>
        <strain evidence="1">TWF679</strain>
    </source>
</reference>
<name>A0A6G1LXE4_ORBOL</name>
<evidence type="ECO:0000313" key="1">
    <source>
        <dbReference type="EMBL" id="KAF3196444.1"/>
    </source>
</evidence>
<dbReference type="AlphaFoldDB" id="A0A6G1LXE4"/>